<name>A0A0S7BV16_9CHLR</name>
<evidence type="ECO:0000256" key="1">
    <source>
        <dbReference type="ARBA" id="ARBA00006243"/>
    </source>
</evidence>
<dbReference type="Pfam" id="PF02769">
    <property type="entry name" value="AIRS_C"/>
    <property type="match status" value="1"/>
</dbReference>
<organism evidence="4">
    <name type="scientific">Flexilinea flocculi</name>
    <dbReference type="NCBI Taxonomy" id="1678840"/>
    <lineage>
        <taxon>Bacteria</taxon>
        <taxon>Bacillati</taxon>
        <taxon>Chloroflexota</taxon>
        <taxon>Anaerolineae</taxon>
        <taxon>Anaerolineales</taxon>
        <taxon>Anaerolineaceae</taxon>
        <taxon>Flexilinea</taxon>
    </lineage>
</organism>
<accession>A0A0S7BV16</accession>
<evidence type="ECO:0000259" key="3">
    <source>
        <dbReference type="Pfam" id="PF02769"/>
    </source>
</evidence>
<dbReference type="NCBIfam" id="TIGR02124">
    <property type="entry name" value="hypE"/>
    <property type="match status" value="1"/>
</dbReference>
<protein>
    <submittedName>
        <fullName evidence="4">Hydrogenase maturation protein, carbamoyl dehydratase HypE</fullName>
    </submittedName>
</protein>
<feature type="domain" description="PurM-like N-terminal" evidence="2">
    <location>
        <begin position="54"/>
        <end position="167"/>
    </location>
</feature>
<dbReference type="GO" id="GO:0051604">
    <property type="term" value="P:protein maturation"/>
    <property type="evidence" value="ECO:0007669"/>
    <property type="project" value="TreeGrafter"/>
</dbReference>
<dbReference type="OrthoDB" id="9801934at2"/>
<dbReference type="Gene3D" id="3.30.1330.10">
    <property type="entry name" value="PurM-like, N-terminal domain"/>
    <property type="match status" value="1"/>
</dbReference>
<dbReference type="SUPFAM" id="SSF55326">
    <property type="entry name" value="PurM N-terminal domain-like"/>
    <property type="match status" value="1"/>
</dbReference>
<keyword evidence="5" id="KW-1185">Reference proteome</keyword>
<proteinExistence type="inferred from homology"/>
<gene>
    <name evidence="4" type="ORF">ATC1_13618</name>
</gene>
<dbReference type="Gene3D" id="3.90.650.10">
    <property type="entry name" value="PurM-like C-terminal domain"/>
    <property type="match status" value="1"/>
</dbReference>
<dbReference type="InterPro" id="IPR036676">
    <property type="entry name" value="PurM-like_C_sf"/>
</dbReference>
<evidence type="ECO:0000259" key="2">
    <source>
        <dbReference type="Pfam" id="PF00586"/>
    </source>
</evidence>
<dbReference type="RefSeq" id="WP_082174712.1">
    <property type="nucleotide sequence ID" value="NZ_DF968181.1"/>
</dbReference>
<dbReference type="PATRIC" id="fig|1678840.3.peg.1948"/>
<dbReference type="InterPro" id="IPR036921">
    <property type="entry name" value="PurM-like_N_sf"/>
</dbReference>
<dbReference type="InterPro" id="IPR016188">
    <property type="entry name" value="PurM-like_N"/>
</dbReference>
<dbReference type="PANTHER" id="PTHR30303:SF0">
    <property type="entry name" value="CARBAMOYL DEHYDRATASE HYPE"/>
    <property type="match status" value="1"/>
</dbReference>
<dbReference type="InterPro" id="IPR010918">
    <property type="entry name" value="PurM-like_C_dom"/>
</dbReference>
<dbReference type="AlphaFoldDB" id="A0A0S7BV16"/>
<feature type="domain" description="PurM-like C-terminal" evidence="3">
    <location>
        <begin position="181"/>
        <end position="327"/>
    </location>
</feature>
<dbReference type="STRING" id="1678840.ATC1_13618"/>
<dbReference type="PANTHER" id="PTHR30303">
    <property type="entry name" value="HYDROGENASE ISOENZYMES FORMATION PROTEIN HYPE"/>
    <property type="match status" value="1"/>
</dbReference>
<dbReference type="Pfam" id="PF00586">
    <property type="entry name" value="AIRS"/>
    <property type="match status" value="1"/>
</dbReference>
<dbReference type="EMBL" id="DF968181">
    <property type="protein sequence ID" value="GAP40640.1"/>
    <property type="molecule type" value="Genomic_DNA"/>
</dbReference>
<evidence type="ECO:0000313" key="5">
    <source>
        <dbReference type="Proteomes" id="UP000053370"/>
    </source>
</evidence>
<comment type="similarity">
    <text evidence="1">Belongs to the HypE family.</text>
</comment>
<dbReference type="SUPFAM" id="SSF56042">
    <property type="entry name" value="PurM C-terminal domain-like"/>
    <property type="match status" value="1"/>
</dbReference>
<reference evidence="4" key="1">
    <citation type="journal article" date="2015" name="Genome Announc.">
        <title>Draft Genome Sequence of Anaerolineae Strain TC1, a Novel Isolate from a Methanogenic Wastewater Treatment System.</title>
        <authorList>
            <person name="Matsuura N."/>
            <person name="Tourlousse D.M."/>
            <person name="Sun L."/>
            <person name="Toyonaga M."/>
            <person name="Kuroda K."/>
            <person name="Ohashi A."/>
            <person name="Cruz R."/>
            <person name="Yamaguchi T."/>
            <person name="Sekiguchi Y."/>
        </authorList>
    </citation>
    <scope>NUCLEOTIDE SEQUENCE [LARGE SCALE GENOMIC DNA]</scope>
    <source>
        <strain evidence="4">TC1</strain>
    </source>
</reference>
<dbReference type="Proteomes" id="UP000053370">
    <property type="component" value="Unassembled WGS sequence"/>
</dbReference>
<sequence length="354" mass="37818">MTGHSLSEGFSCPLPFSHHEAIMLGHGSGGAMTAELIQRVFLKYFHSDGLQQKNDAANLAIPDNIHRIAVTTDSHIVTPLFFPGGDIGRLAVCGTVNDLLTAGATPKWLSAAFILEEGLPIAVLEQILESMKKSAEEAQVEIVTGDTKVVERGKGDGIFINTTGIGYIAENFQPGGEKAAPGDAVILSGTIGDHGMAVLCARGELGIRADISSDAAPLNEIVRNLQPFARSVHVLRDPTRGGLSTTLNEIANQSQVGIELDEKSIPISKEVNAVCEMLGFDPYTTANEGKMIIIVPDEIKQDVLLAIRRSKYGENAAIIGRVFPNHSPIVLLQTNLGTHRILDPLPGELLPRIC</sequence>
<dbReference type="InterPro" id="IPR011854">
    <property type="entry name" value="HypE"/>
</dbReference>
<evidence type="ECO:0000313" key="4">
    <source>
        <dbReference type="EMBL" id="GAP40640.1"/>
    </source>
</evidence>
<dbReference type="PIRSF" id="PIRSF005644">
    <property type="entry name" value="Hdrgns_mtr_HypE"/>
    <property type="match status" value="1"/>
</dbReference>
<dbReference type="CDD" id="cd02197">
    <property type="entry name" value="HypE"/>
    <property type="match status" value="1"/>
</dbReference>